<keyword evidence="3" id="KW-1185">Reference proteome</keyword>
<keyword evidence="1" id="KW-1133">Transmembrane helix</keyword>
<proteinExistence type="predicted"/>
<dbReference type="RefSeq" id="WP_354552145.1">
    <property type="nucleotide sequence ID" value="NZ_JBEPSM010000002.1"/>
</dbReference>
<keyword evidence="1" id="KW-0812">Transmembrane</keyword>
<name>A0ABV2R161_9HYPH</name>
<dbReference type="EMBL" id="JBEPSM010000002">
    <property type="protein sequence ID" value="MET4634992.1"/>
    <property type="molecule type" value="Genomic_DNA"/>
</dbReference>
<evidence type="ECO:0000313" key="2">
    <source>
        <dbReference type="EMBL" id="MET4634992.1"/>
    </source>
</evidence>
<sequence>MTWFHNALAGGILTCAALAVFANGMARSTTVDTAMTALSILAVVLSIATFARSA</sequence>
<organism evidence="2 3">
    <name type="scientific">Kaistia defluvii</name>
    <dbReference type="NCBI Taxonomy" id="410841"/>
    <lineage>
        <taxon>Bacteria</taxon>
        <taxon>Pseudomonadati</taxon>
        <taxon>Pseudomonadota</taxon>
        <taxon>Alphaproteobacteria</taxon>
        <taxon>Hyphomicrobiales</taxon>
        <taxon>Kaistiaceae</taxon>
        <taxon>Kaistia</taxon>
    </lineage>
</organism>
<dbReference type="Proteomes" id="UP001549321">
    <property type="component" value="Unassembled WGS sequence"/>
</dbReference>
<gene>
    <name evidence="2" type="ORF">ABIE08_002938</name>
</gene>
<evidence type="ECO:0000313" key="3">
    <source>
        <dbReference type="Proteomes" id="UP001549321"/>
    </source>
</evidence>
<keyword evidence="1" id="KW-0472">Membrane</keyword>
<accession>A0ABV2R161</accession>
<protein>
    <submittedName>
        <fullName evidence="2">Uncharacterized protein</fullName>
    </submittedName>
</protein>
<comment type="caution">
    <text evidence="2">The sequence shown here is derived from an EMBL/GenBank/DDBJ whole genome shotgun (WGS) entry which is preliminary data.</text>
</comment>
<evidence type="ECO:0000256" key="1">
    <source>
        <dbReference type="SAM" id="Phobius"/>
    </source>
</evidence>
<reference evidence="2 3" key="1">
    <citation type="submission" date="2024-06" db="EMBL/GenBank/DDBJ databases">
        <title>Sorghum-associated microbial communities from plants grown in Nebraska, USA.</title>
        <authorList>
            <person name="Schachtman D."/>
        </authorList>
    </citation>
    <scope>NUCLEOTIDE SEQUENCE [LARGE SCALE GENOMIC DNA]</scope>
    <source>
        <strain evidence="2 3">3207</strain>
    </source>
</reference>
<feature type="transmembrane region" description="Helical" evidence="1">
    <location>
        <begin position="32"/>
        <end position="51"/>
    </location>
</feature>